<comment type="similarity">
    <text evidence="2">Belongs to the major facilitator superfamily. MFSD6 family.</text>
</comment>
<dbReference type="PANTHER" id="PTHR16172">
    <property type="entry name" value="MAJOR FACILITATOR SUPERFAMILY DOMAIN-CONTAINING PROTEIN 6-LIKE"/>
    <property type="match status" value="1"/>
</dbReference>
<keyword evidence="9" id="KW-1185">Reference proteome</keyword>
<reference evidence="8" key="1">
    <citation type="submission" date="2021-12" db="EMBL/GenBank/DDBJ databases">
        <authorList>
            <person name="King R."/>
        </authorList>
    </citation>
    <scope>NUCLEOTIDE SEQUENCE</scope>
</reference>
<feature type="transmembrane region" description="Helical" evidence="6">
    <location>
        <begin position="528"/>
        <end position="551"/>
    </location>
</feature>
<evidence type="ECO:0000256" key="2">
    <source>
        <dbReference type="ARBA" id="ARBA00005241"/>
    </source>
</evidence>
<proteinExistence type="inferred from homology"/>
<evidence type="ECO:0000313" key="9">
    <source>
        <dbReference type="Proteomes" id="UP001153292"/>
    </source>
</evidence>
<feature type="transmembrane region" description="Helical" evidence="6">
    <location>
        <begin position="12"/>
        <end position="32"/>
    </location>
</feature>
<name>A0ABN8E9Z3_CHISP</name>
<feature type="transmembrane region" description="Helical" evidence="6">
    <location>
        <begin position="386"/>
        <end position="405"/>
    </location>
</feature>
<dbReference type="PROSITE" id="PS51257">
    <property type="entry name" value="PROKAR_LIPOPROTEIN"/>
    <property type="match status" value="1"/>
</dbReference>
<feature type="transmembrane region" description="Helical" evidence="6">
    <location>
        <begin position="44"/>
        <end position="67"/>
    </location>
</feature>
<evidence type="ECO:0000313" key="8">
    <source>
        <dbReference type="EMBL" id="CAH0664301.1"/>
    </source>
</evidence>
<dbReference type="InterPro" id="IPR024989">
    <property type="entry name" value="MFS_assoc_dom"/>
</dbReference>
<evidence type="ECO:0000256" key="3">
    <source>
        <dbReference type="ARBA" id="ARBA00022692"/>
    </source>
</evidence>
<dbReference type="Pfam" id="PF12832">
    <property type="entry name" value="MFS_1_like"/>
    <property type="match status" value="1"/>
</dbReference>
<accession>A0ABN8E9Z3</accession>
<feature type="transmembrane region" description="Helical" evidence="6">
    <location>
        <begin position="473"/>
        <end position="493"/>
    </location>
</feature>
<dbReference type="Proteomes" id="UP001153292">
    <property type="component" value="Chromosome 1"/>
</dbReference>
<evidence type="ECO:0000256" key="1">
    <source>
        <dbReference type="ARBA" id="ARBA00004141"/>
    </source>
</evidence>
<evidence type="ECO:0000256" key="5">
    <source>
        <dbReference type="ARBA" id="ARBA00023136"/>
    </source>
</evidence>
<feature type="transmembrane region" description="Helical" evidence="6">
    <location>
        <begin position="563"/>
        <end position="586"/>
    </location>
</feature>
<dbReference type="InterPro" id="IPR051717">
    <property type="entry name" value="MFS_MFSD6"/>
</dbReference>
<dbReference type="Gene3D" id="1.20.1250.20">
    <property type="entry name" value="MFS general substrate transporter like domains"/>
    <property type="match status" value="2"/>
</dbReference>
<gene>
    <name evidence="8" type="ORF">CHILSU_LOCUS553</name>
</gene>
<dbReference type="SUPFAM" id="SSF103473">
    <property type="entry name" value="MFS general substrate transporter"/>
    <property type="match status" value="2"/>
</dbReference>
<evidence type="ECO:0000256" key="6">
    <source>
        <dbReference type="SAM" id="Phobius"/>
    </source>
</evidence>
<protein>
    <recommendedName>
        <fullName evidence="7">Major facilitator superfamily associated domain-containing protein</fullName>
    </recommendedName>
</protein>
<dbReference type="PANTHER" id="PTHR16172:SF27">
    <property type="entry name" value="FI19426P1"/>
    <property type="match status" value="1"/>
</dbReference>
<feature type="transmembrane region" description="Helical" evidence="6">
    <location>
        <begin position="440"/>
        <end position="461"/>
    </location>
</feature>
<feature type="transmembrane region" description="Helical" evidence="6">
    <location>
        <begin position="88"/>
        <end position="112"/>
    </location>
</feature>
<feature type="transmembrane region" description="Helical" evidence="6">
    <location>
        <begin position="598"/>
        <end position="620"/>
    </location>
</feature>
<evidence type="ECO:0000256" key="4">
    <source>
        <dbReference type="ARBA" id="ARBA00022989"/>
    </source>
</evidence>
<keyword evidence="5 6" id="KW-0472">Membrane</keyword>
<dbReference type="EMBL" id="OU963894">
    <property type="protein sequence ID" value="CAH0664301.1"/>
    <property type="molecule type" value="Genomic_DNA"/>
</dbReference>
<comment type="subcellular location">
    <subcellularLocation>
        <location evidence="1">Membrane</location>
        <topology evidence="1">Multi-pass membrane protein</topology>
    </subcellularLocation>
</comment>
<feature type="transmembrane region" description="Helical" evidence="6">
    <location>
        <begin position="361"/>
        <end position="379"/>
    </location>
</feature>
<keyword evidence="3 6" id="KW-0812">Transmembrane</keyword>
<feature type="domain" description="Major facilitator superfamily associated" evidence="7">
    <location>
        <begin position="9"/>
        <end position="586"/>
    </location>
</feature>
<dbReference type="InterPro" id="IPR036259">
    <property type="entry name" value="MFS_trans_sf"/>
</dbReference>
<keyword evidence="4 6" id="KW-1133">Transmembrane helix</keyword>
<sequence>MSKLVNKNLITLKCVLFCFLSGVGCIFPYLPLHMLHVGLNRGEARLISAVAPCVAILGPAVLGCLIDKLSVGRGSTGGVQGTSGSGKLLRMVTAICLILSALFYTLLLAVPYTERHEARRPQVLFMCDADNTYVMQEVCKEDMLCNSWSGVKTGVLAVTSCEYGCADDNMTWVKQPFPTTTTTTMNPAFYSDNRNMSSNFTSFDEVDEDEYEIYPPHLCYDGQCLVYMAHSRRMRVPMSLEAPTPPADNSSGTDSWCTYRASSPSCSVPSERLPESSVMESECKPAVRCQVLDPYDEPDGVLADAECRLTIGDPAYTFTVYLIIRLLADIWPTAALALLGAACVIATRETSLGRGDVGRQLAFGTLGLAIFPPLAGLAAESMESPFLVPFVLHAVFMLIGALILIFDSHMPLSTPEWWWHTATGVLAMPMNTVRRYGAETAAIFAVVALLGVLCSGIDAYLPWTVIDMNGTMLHVGLTLTAGALPAVPALLWAEALVDYVGHSNVFISAFTFYCLRYTGLAYGTDYAWIIVCEILEVFTMSLVWVTAVLYFRHLVPRKYTTTGQALPVIAHFCIGRCIGAIVSGMVSLSEPLQSAREIYRALGIASLLAGAVYLALYHLLLAPRCAARPVPPPHHLLQGLNANGGSNGTYSPMRVYHEERSRKGHFRY</sequence>
<evidence type="ECO:0000259" key="7">
    <source>
        <dbReference type="Pfam" id="PF12832"/>
    </source>
</evidence>
<organism evidence="8 9">
    <name type="scientific">Chilo suppressalis</name>
    <name type="common">Asiatic rice borer moth</name>
    <dbReference type="NCBI Taxonomy" id="168631"/>
    <lineage>
        <taxon>Eukaryota</taxon>
        <taxon>Metazoa</taxon>
        <taxon>Ecdysozoa</taxon>
        <taxon>Arthropoda</taxon>
        <taxon>Hexapoda</taxon>
        <taxon>Insecta</taxon>
        <taxon>Pterygota</taxon>
        <taxon>Neoptera</taxon>
        <taxon>Endopterygota</taxon>
        <taxon>Lepidoptera</taxon>
        <taxon>Glossata</taxon>
        <taxon>Ditrysia</taxon>
        <taxon>Pyraloidea</taxon>
        <taxon>Crambidae</taxon>
        <taxon>Crambinae</taxon>
        <taxon>Chilo</taxon>
    </lineage>
</organism>